<keyword evidence="13 18" id="KW-0560">Oxidoreductase</keyword>
<evidence type="ECO:0000256" key="5">
    <source>
        <dbReference type="ARBA" id="ARBA00022516"/>
    </source>
</evidence>
<keyword evidence="5 18" id="KW-0444">Lipid biosynthesis</keyword>
<dbReference type="OrthoDB" id="260519at2759"/>
<evidence type="ECO:0000256" key="18">
    <source>
        <dbReference type="PIRNR" id="PIRNR005149"/>
    </source>
</evidence>
<dbReference type="InterPro" id="IPR036400">
    <property type="entry name" value="Cyt_B5-like_heme/steroid_sf"/>
</dbReference>
<evidence type="ECO:0000256" key="11">
    <source>
        <dbReference type="ARBA" id="ARBA00022833"/>
    </source>
</evidence>
<evidence type="ECO:0000256" key="3">
    <source>
        <dbReference type="ARBA" id="ARBA00005189"/>
    </source>
</evidence>
<comment type="similarity">
    <text evidence="4 18">Belongs to the sterol desaturase family. SCS7 subfamily.</text>
</comment>
<evidence type="ECO:0000256" key="16">
    <source>
        <dbReference type="ARBA" id="ARBA00023136"/>
    </source>
</evidence>
<dbReference type="Pfam" id="PF00173">
    <property type="entry name" value="Cyt-b5"/>
    <property type="match status" value="1"/>
</dbReference>
<comment type="caution">
    <text evidence="23">The sequence shown here is derived from an EMBL/GenBank/DDBJ whole genome shotgun (WGS) entry which is preliminary data.</text>
</comment>
<dbReference type="PIRSF" id="PIRSF005149">
    <property type="entry name" value="IPC-B_HD"/>
    <property type="match status" value="1"/>
</dbReference>
<feature type="binding site" evidence="19">
    <location>
        <position position="295"/>
    </location>
    <ligand>
        <name>Zn(2+)</name>
        <dbReference type="ChEBI" id="CHEBI:29105"/>
        <label>1</label>
    </ligand>
</feature>
<feature type="binding site" evidence="19">
    <location>
        <position position="241"/>
    </location>
    <ligand>
        <name>Zn(2+)</name>
        <dbReference type="ChEBI" id="CHEBI:29105"/>
        <label>1</label>
    </ligand>
</feature>
<evidence type="ECO:0000313" key="24">
    <source>
        <dbReference type="Proteomes" id="UP000319731"/>
    </source>
</evidence>
<keyword evidence="24" id="KW-1185">Reference proteome</keyword>
<organism evidence="23 24">
    <name type="scientific">Synchytrium microbalum</name>
    <dbReference type="NCBI Taxonomy" id="1806994"/>
    <lineage>
        <taxon>Eukaryota</taxon>
        <taxon>Fungi</taxon>
        <taxon>Fungi incertae sedis</taxon>
        <taxon>Chytridiomycota</taxon>
        <taxon>Chytridiomycota incertae sedis</taxon>
        <taxon>Chytridiomycetes</taxon>
        <taxon>Synchytriales</taxon>
        <taxon>Synchytriaceae</taxon>
        <taxon>Synchytrium</taxon>
    </lineage>
</organism>
<keyword evidence="14 18" id="KW-0408">Iron</keyword>
<evidence type="ECO:0000256" key="7">
    <source>
        <dbReference type="ARBA" id="ARBA00022692"/>
    </source>
</evidence>
<feature type="binding site" evidence="19">
    <location>
        <position position="299"/>
    </location>
    <ligand>
        <name>Zn(2+)</name>
        <dbReference type="ChEBI" id="CHEBI:29105"/>
        <label>1</label>
    </ligand>
</feature>
<proteinExistence type="inferred from homology"/>
<keyword evidence="11 19" id="KW-0862">Zinc</keyword>
<feature type="binding site" description="axial binding residue" evidence="20">
    <location>
        <position position="39"/>
    </location>
    <ligand>
        <name>heme</name>
        <dbReference type="ChEBI" id="CHEBI:30413"/>
    </ligand>
    <ligandPart>
        <name>Fe</name>
        <dbReference type="ChEBI" id="CHEBI:18248"/>
    </ligandPart>
</feature>
<feature type="transmembrane region" description="Helical" evidence="21">
    <location>
        <begin position="190"/>
        <end position="212"/>
    </location>
</feature>
<dbReference type="Proteomes" id="UP000319731">
    <property type="component" value="Unassembled WGS sequence"/>
</dbReference>
<feature type="binding site" evidence="19">
    <location>
        <position position="240"/>
    </location>
    <ligand>
        <name>Zn(2+)</name>
        <dbReference type="ChEBI" id="CHEBI:29105"/>
        <label>1</label>
    </ligand>
</feature>
<accession>A0A507BZ29</accession>
<feature type="binding site" description="axial binding residue" evidence="20">
    <location>
        <position position="66"/>
    </location>
    <ligand>
        <name>heme</name>
        <dbReference type="ChEBI" id="CHEBI:30413"/>
    </ligand>
    <ligandPart>
        <name>Fe</name>
        <dbReference type="ChEBI" id="CHEBI:18248"/>
    </ligandPart>
</feature>
<evidence type="ECO:0000313" key="23">
    <source>
        <dbReference type="EMBL" id="TPX34057.1"/>
    </source>
</evidence>
<dbReference type="PROSITE" id="PS00191">
    <property type="entry name" value="CYTOCHROME_B5_1"/>
    <property type="match status" value="1"/>
</dbReference>
<evidence type="ECO:0000256" key="15">
    <source>
        <dbReference type="ARBA" id="ARBA00023098"/>
    </source>
</evidence>
<comment type="subcellular location">
    <subcellularLocation>
        <location evidence="1">Endoplasmic reticulum membrane</location>
        <topology evidence="1">Multi-pass membrane protein</topology>
    </subcellularLocation>
</comment>
<dbReference type="GO" id="GO:0005789">
    <property type="term" value="C:endoplasmic reticulum membrane"/>
    <property type="evidence" value="ECO:0007669"/>
    <property type="project" value="UniProtKB-SubCell"/>
</dbReference>
<evidence type="ECO:0000256" key="1">
    <source>
        <dbReference type="ARBA" id="ARBA00004477"/>
    </source>
</evidence>
<keyword evidence="7 21" id="KW-0812">Transmembrane</keyword>
<sequence length="343" mass="39472">MSKVQQFTAAEVSRHHSASSAWIVRHGRVYDVTRFLYDHPGGEEFILQRAGGDITGIMEDPLEHSHSDSAYDMLEEYFIGLLVDDKGNPYSTTSNSKVVSGEPKWHGASAEDKIEKFIDVNKPMVAQVWRAKWTKEYYLKQVHIPRHAINSAPIFGGVLEIFTLTPWWVIPTVWGPISLFCLYKGLFTVPVWSIPILWTLGVVNWSLIEYTLHRFLFHMDKLLPDHQAAFTLHFLLHGIHHYLPMDSMRLVMPPVLLAALSIPVWMIYLSVIPVWLAWPIASGTYFGYISYDLVHYYLHHGKPSGHFRDMKTYHLDHHYKNADLGFGITSKIWDQVFGTELLP</sequence>
<dbReference type="STRING" id="1806994.A0A507BZ29"/>
<keyword evidence="16 18" id="KW-0472">Membrane</keyword>
<keyword evidence="8 18" id="KW-0479">Metal-binding</keyword>
<dbReference type="EMBL" id="QEAO01000016">
    <property type="protein sequence ID" value="TPX34057.1"/>
    <property type="molecule type" value="Genomic_DNA"/>
</dbReference>
<protein>
    <recommendedName>
        <fullName evidence="18">Ceramide very long chain fatty acid hydroxylase</fullName>
        <ecNumber evidence="18">1.-.-.-</ecNumber>
    </recommendedName>
</protein>
<evidence type="ECO:0000256" key="13">
    <source>
        <dbReference type="ARBA" id="ARBA00023002"/>
    </source>
</evidence>
<keyword evidence="17 18" id="KW-0275">Fatty acid biosynthesis</keyword>
<evidence type="ECO:0000256" key="19">
    <source>
        <dbReference type="PIRSR" id="PIRSR005149-1"/>
    </source>
</evidence>
<gene>
    <name evidence="23" type="ORF">SmJEL517_g03238</name>
</gene>
<dbReference type="GO" id="GO:0020037">
    <property type="term" value="F:heme binding"/>
    <property type="evidence" value="ECO:0007669"/>
    <property type="project" value="InterPro"/>
</dbReference>
<evidence type="ECO:0000256" key="20">
    <source>
        <dbReference type="PIRSR" id="PIRSR005149-50"/>
    </source>
</evidence>
<evidence type="ECO:0000256" key="8">
    <source>
        <dbReference type="ARBA" id="ARBA00022723"/>
    </source>
</evidence>
<dbReference type="PANTHER" id="PTHR12863">
    <property type="entry name" value="FATTY ACID HYDROXYLASE"/>
    <property type="match status" value="1"/>
</dbReference>
<comment type="cofactor">
    <cofactor evidence="18 19">
        <name>Zn(2+)</name>
        <dbReference type="ChEBI" id="CHEBI:29105"/>
    </cofactor>
    <text evidence="18 19">Binds 2 Zn(2+) ions per subunit that likely form a catalytic dimetal center.</text>
</comment>
<dbReference type="PRINTS" id="PR00363">
    <property type="entry name" value="CYTOCHROMEB5"/>
</dbReference>
<name>A0A507BZ29_9FUNG</name>
<dbReference type="SMART" id="SM01117">
    <property type="entry name" value="Cyt-b5"/>
    <property type="match status" value="1"/>
</dbReference>
<evidence type="ECO:0000256" key="9">
    <source>
        <dbReference type="ARBA" id="ARBA00022824"/>
    </source>
</evidence>
<dbReference type="GO" id="GO:0080132">
    <property type="term" value="F:fatty acid 2-hydroxylase activity"/>
    <property type="evidence" value="ECO:0007669"/>
    <property type="project" value="InterPro"/>
</dbReference>
<reference evidence="23 24" key="1">
    <citation type="journal article" date="2019" name="Sci. Rep.">
        <title>Comparative genomics of chytrid fungi reveal insights into the obligate biotrophic and pathogenic lifestyle of Synchytrium endobioticum.</title>
        <authorList>
            <person name="van de Vossenberg B.T.L.H."/>
            <person name="Warris S."/>
            <person name="Nguyen H.D.T."/>
            <person name="van Gent-Pelzer M.P.E."/>
            <person name="Joly D.L."/>
            <person name="van de Geest H.C."/>
            <person name="Bonants P.J.M."/>
            <person name="Smith D.S."/>
            <person name="Levesque C.A."/>
            <person name="van der Lee T.A.J."/>
        </authorList>
    </citation>
    <scope>NUCLEOTIDE SEQUENCE [LARGE SCALE GENOMIC DNA]</scope>
    <source>
        <strain evidence="23 24">JEL517</strain>
    </source>
</reference>
<feature type="domain" description="Cytochrome b5 heme-binding" evidence="22">
    <location>
        <begin position="4"/>
        <end position="83"/>
    </location>
</feature>
<dbReference type="InterPro" id="IPR001199">
    <property type="entry name" value="Cyt_B5-like_heme/steroid-bd"/>
</dbReference>
<feature type="binding site" evidence="19">
    <location>
        <position position="314"/>
    </location>
    <ligand>
        <name>Zn(2+)</name>
        <dbReference type="ChEBI" id="CHEBI:29105"/>
        <label>1</label>
    </ligand>
</feature>
<dbReference type="EC" id="1.-.-.-" evidence="18"/>
<keyword evidence="6 20" id="KW-0349">Heme</keyword>
<keyword evidence="12 21" id="KW-1133">Transmembrane helix</keyword>
<dbReference type="PANTHER" id="PTHR12863:SF1">
    <property type="entry name" value="FATTY ACID 2-HYDROXYLASE"/>
    <property type="match status" value="1"/>
</dbReference>
<dbReference type="GO" id="GO:0005506">
    <property type="term" value="F:iron ion binding"/>
    <property type="evidence" value="ECO:0007669"/>
    <property type="project" value="UniProtKB-UniRule"/>
</dbReference>
<evidence type="ECO:0000256" key="14">
    <source>
        <dbReference type="ARBA" id="ARBA00023004"/>
    </source>
</evidence>
<evidence type="ECO:0000256" key="21">
    <source>
        <dbReference type="SAM" id="Phobius"/>
    </source>
</evidence>
<dbReference type="Gene3D" id="3.10.120.10">
    <property type="entry name" value="Cytochrome b5-like heme/steroid binding domain"/>
    <property type="match status" value="1"/>
</dbReference>
<keyword evidence="15 18" id="KW-0443">Lipid metabolism</keyword>
<feature type="binding site" evidence="19">
    <location>
        <position position="218"/>
    </location>
    <ligand>
        <name>Zn(2+)</name>
        <dbReference type="ChEBI" id="CHEBI:29105"/>
        <label>1</label>
    </ligand>
</feature>
<keyword evidence="9 18" id="KW-0256">Endoplasmic reticulum</keyword>
<evidence type="ECO:0000256" key="12">
    <source>
        <dbReference type="ARBA" id="ARBA00022989"/>
    </source>
</evidence>
<dbReference type="InterPro" id="IPR006694">
    <property type="entry name" value="Fatty_acid_hydroxylase"/>
</dbReference>
<evidence type="ECO:0000256" key="6">
    <source>
        <dbReference type="ARBA" id="ARBA00022617"/>
    </source>
</evidence>
<dbReference type="InterPro" id="IPR018506">
    <property type="entry name" value="Cyt_B5_heme-BS"/>
</dbReference>
<dbReference type="Pfam" id="PF04116">
    <property type="entry name" value="FA_hydroxylase"/>
    <property type="match status" value="1"/>
</dbReference>
<feature type="transmembrane region" description="Helical" evidence="21">
    <location>
        <begin position="148"/>
        <end position="170"/>
    </location>
</feature>
<dbReference type="GO" id="GO:0006633">
    <property type="term" value="P:fatty acid biosynthetic process"/>
    <property type="evidence" value="ECO:0007669"/>
    <property type="project" value="UniProtKB-KW"/>
</dbReference>
<evidence type="ECO:0000256" key="17">
    <source>
        <dbReference type="ARBA" id="ARBA00023160"/>
    </source>
</evidence>
<evidence type="ECO:0000256" key="2">
    <source>
        <dbReference type="ARBA" id="ARBA00004991"/>
    </source>
</evidence>
<feature type="transmembrane region" description="Helical" evidence="21">
    <location>
        <begin position="250"/>
        <end position="269"/>
    </location>
</feature>
<dbReference type="PROSITE" id="PS50255">
    <property type="entry name" value="CYTOCHROME_B5_2"/>
    <property type="match status" value="1"/>
</dbReference>
<feature type="binding site" evidence="19">
    <location>
        <position position="318"/>
    </location>
    <ligand>
        <name>Zn(2+)</name>
        <dbReference type="ChEBI" id="CHEBI:29105"/>
        <label>1</label>
    </ligand>
</feature>
<dbReference type="AlphaFoldDB" id="A0A507BZ29"/>
<comment type="cofactor">
    <cofactor evidence="20">
        <name>Fe cation</name>
        <dbReference type="ChEBI" id="CHEBI:24875"/>
    </cofactor>
</comment>
<comment type="function">
    <text evidence="18">Ceramide hydroxylase involved in the hydroxylation of sphingolipid-associated very long chain fatty acids. Postulated to hydroxylate the very long chain fatty acid of dihydroceramides and phytoceramides at C-2.</text>
</comment>
<evidence type="ECO:0000256" key="10">
    <source>
        <dbReference type="ARBA" id="ARBA00022832"/>
    </source>
</evidence>
<comment type="pathway">
    <text evidence="3">Lipid metabolism.</text>
</comment>
<feature type="binding site" evidence="19">
    <location>
        <position position="317"/>
    </location>
    <ligand>
        <name>Zn(2+)</name>
        <dbReference type="ChEBI" id="CHEBI:29105"/>
        <label>1</label>
    </ligand>
</feature>
<keyword evidence="10 18" id="KW-0276">Fatty acid metabolism</keyword>
<evidence type="ECO:0000259" key="22">
    <source>
        <dbReference type="PROSITE" id="PS50255"/>
    </source>
</evidence>
<dbReference type="SUPFAM" id="SSF55856">
    <property type="entry name" value="Cytochrome b5-like heme/steroid binding domain"/>
    <property type="match status" value="1"/>
</dbReference>
<evidence type="ECO:0000256" key="4">
    <source>
        <dbReference type="ARBA" id="ARBA00005747"/>
    </source>
</evidence>
<dbReference type="RefSeq" id="XP_031024899.1">
    <property type="nucleotide sequence ID" value="XM_031169166.1"/>
</dbReference>
<dbReference type="GeneID" id="42004463"/>
<dbReference type="FunFam" id="3.10.120.10:FF:000002">
    <property type="entry name" value="Cytochrome b5 type B"/>
    <property type="match status" value="1"/>
</dbReference>
<comment type="pathway">
    <text evidence="2">Sphingolipid metabolism.</text>
</comment>
<feature type="binding site" evidence="19">
    <location>
        <position position="237"/>
    </location>
    <ligand>
        <name>Zn(2+)</name>
        <dbReference type="ChEBI" id="CHEBI:29105"/>
        <label>1</label>
    </ligand>
</feature>
<dbReference type="InterPro" id="IPR014430">
    <property type="entry name" value="Scs7"/>
</dbReference>
<feature type="binding site" evidence="19">
    <location>
        <position position="213"/>
    </location>
    <ligand>
        <name>Zn(2+)</name>
        <dbReference type="ChEBI" id="CHEBI:29105"/>
        <label>1</label>
    </ligand>
</feature>